<keyword evidence="2" id="KW-1185">Reference proteome</keyword>
<dbReference type="PANTHER" id="PTHR34222:SF99">
    <property type="entry name" value="PROTEIN, PUTATIVE-RELATED"/>
    <property type="match status" value="1"/>
</dbReference>
<dbReference type="OMA" id="VASWIMN"/>
<feature type="non-terminal residue" evidence="1">
    <location>
        <position position="1"/>
    </location>
</feature>
<accession>A0A151TTZ9</accession>
<proteinExistence type="predicted"/>
<dbReference type="Proteomes" id="UP000075243">
    <property type="component" value="Chromosome 3"/>
</dbReference>
<dbReference type="Gramene" id="C.cajan_09426.t">
    <property type="protein sequence ID" value="C.cajan_09426.t"/>
    <property type="gene ID" value="C.cajan_09426"/>
</dbReference>
<reference evidence="1 2" key="1">
    <citation type="journal article" date="2012" name="Nat. Biotechnol.">
        <title>Draft genome sequence of pigeonpea (Cajanus cajan), an orphan legume crop of resource-poor farmers.</title>
        <authorList>
            <person name="Varshney R.K."/>
            <person name="Chen W."/>
            <person name="Li Y."/>
            <person name="Bharti A.K."/>
            <person name="Saxena R.K."/>
            <person name="Schlueter J.A."/>
            <person name="Donoghue M.T."/>
            <person name="Azam S."/>
            <person name="Fan G."/>
            <person name="Whaley A.M."/>
            <person name="Farmer A.D."/>
            <person name="Sheridan J."/>
            <person name="Iwata A."/>
            <person name="Tuteja R."/>
            <person name="Penmetsa R.V."/>
            <person name="Wu W."/>
            <person name="Upadhyaya H.D."/>
            <person name="Yang S.P."/>
            <person name="Shah T."/>
            <person name="Saxena K.B."/>
            <person name="Michael T."/>
            <person name="McCombie W.R."/>
            <person name="Yang B."/>
            <person name="Zhang G."/>
            <person name="Yang H."/>
            <person name="Wang J."/>
            <person name="Spillane C."/>
            <person name="Cook D.R."/>
            <person name="May G.D."/>
            <person name="Xu X."/>
            <person name="Jackson S.A."/>
        </authorList>
    </citation>
    <scope>NUCLEOTIDE SEQUENCE [LARGE SCALE GENOMIC DNA]</scope>
    <source>
        <strain evidence="2">cv. Asha</strain>
    </source>
</reference>
<gene>
    <name evidence="1" type="ORF">KK1_009694</name>
</gene>
<protein>
    <submittedName>
        <fullName evidence="1">Uncharacterized protein</fullName>
    </submittedName>
</protein>
<sequence>NNIVASWIMNSVSKDIVASISYTCTTSEIWNDLKIRFQKKNGNLKQGDLTITQYYTKVKSYWEELAEFQPPNTCTCGGIKPWIDHHNMDQVILFLTRLNDSYSHVRGQILLMDPIPPMNQFFSLVSQEKTQREIGVDHPLQESNPAFTLKAQDKYKHNQKERPYCEECKKYRNTKDTCFKIHGYPAHFKKRTSNAPTFTAKPVLNQVARDEENPFQFTAQQYQQLLALL</sequence>
<organism evidence="1 2">
    <name type="scientific">Cajanus cajan</name>
    <name type="common">Pigeon pea</name>
    <name type="synonym">Cajanus indicus</name>
    <dbReference type="NCBI Taxonomy" id="3821"/>
    <lineage>
        <taxon>Eukaryota</taxon>
        <taxon>Viridiplantae</taxon>
        <taxon>Streptophyta</taxon>
        <taxon>Embryophyta</taxon>
        <taxon>Tracheophyta</taxon>
        <taxon>Spermatophyta</taxon>
        <taxon>Magnoliopsida</taxon>
        <taxon>eudicotyledons</taxon>
        <taxon>Gunneridae</taxon>
        <taxon>Pentapetalae</taxon>
        <taxon>rosids</taxon>
        <taxon>fabids</taxon>
        <taxon>Fabales</taxon>
        <taxon>Fabaceae</taxon>
        <taxon>Papilionoideae</taxon>
        <taxon>50 kb inversion clade</taxon>
        <taxon>NPAAA clade</taxon>
        <taxon>indigoferoid/millettioid clade</taxon>
        <taxon>Phaseoleae</taxon>
        <taxon>Cajanus</taxon>
    </lineage>
</organism>
<evidence type="ECO:0000313" key="1">
    <source>
        <dbReference type="EMBL" id="KYP70474.1"/>
    </source>
</evidence>
<evidence type="ECO:0000313" key="2">
    <source>
        <dbReference type="Proteomes" id="UP000075243"/>
    </source>
</evidence>
<name>A0A151TTZ9_CAJCA</name>
<dbReference type="EMBL" id="CM003605">
    <property type="protein sequence ID" value="KYP70474.1"/>
    <property type="molecule type" value="Genomic_DNA"/>
</dbReference>
<dbReference type="PANTHER" id="PTHR34222">
    <property type="entry name" value="GAG_PRE-INTEGRS DOMAIN-CONTAINING PROTEIN"/>
    <property type="match status" value="1"/>
</dbReference>
<dbReference type="AlphaFoldDB" id="A0A151TTZ9"/>